<accession>A0A2R6Y2M0</accession>
<dbReference type="InterPro" id="IPR052775">
    <property type="entry name" value="IUN_hydrolase"/>
</dbReference>
<dbReference type="InterPro" id="IPR036452">
    <property type="entry name" value="Ribo_hydro-like"/>
</dbReference>
<keyword evidence="1 4" id="KW-0378">Hydrolase</keyword>
<dbReference type="CDD" id="cd02649">
    <property type="entry name" value="nuc_hydro_CeIAG"/>
    <property type="match status" value="1"/>
</dbReference>
<protein>
    <submittedName>
        <fullName evidence="4">Inosine-uridine preferring nucleoside hydrolase</fullName>
    </submittedName>
</protein>
<evidence type="ECO:0000259" key="3">
    <source>
        <dbReference type="Pfam" id="PF01156"/>
    </source>
</evidence>
<evidence type="ECO:0000313" key="4">
    <source>
        <dbReference type="EMBL" id="PTQ56895.1"/>
    </source>
</evidence>
<dbReference type="PANTHER" id="PTHR46190">
    <property type="entry name" value="SI:CH211-201H21.5-RELATED"/>
    <property type="match status" value="1"/>
</dbReference>
<reference evidence="5" key="1">
    <citation type="journal article" date="2018" name="Sci. Rep.">
        <title>Lignite coal burning seam in the remote Altai Mountains harbors a hydrogen-driven thermophilic microbial community.</title>
        <authorList>
            <person name="Kadnikov V.V."/>
            <person name="Mardanov A.V."/>
            <person name="Ivasenko D.A."/>
            <person name="Antsiferov D.V."/>
            <person name="Beletsky A.V."/>
            <person name="Karnachuk O.V."/>
            <person name="Ravin N.V."/>
        </authorList>
    </citation>
    <scope>NUCLEOTIDE SEQUENCE [LARGE SCALE GENOMIC DNA]</scope>
</reference>
<dbReference type="AlphaFoldDB" id="A0A2R6Y2M0"/>
<evidence type="ECO:0000256" key="1">
    <source>
        <dbReference type="ARBA" id="ARBA00022801"/>
    </source>
</evidence>
<evidence type="ECO:0000313" key="5">
    <source>
        <dbReference type="Proteomes" id="UP000244338"/>
    </source>
</evidence>
<proteinExistence type="predicted"/>
<dbReference type="Gene3D" id="3.90.245.10">
    <property type="entry name" value="Ribonucleoside hydrolase-like"/>
    <property type="match status" value="1"/>
</dbReference>
<dbReference type="Pfam" id="PF01156">
    <property type="entry name" value="IU_nuc_hydro"/>
    <property type="match status" value="1"/>
</dbReference>
<keyword evidence="2" id="KW-0326">Glycosidase</keyword>
<dbReference type="EMBL" id="PEBX01000017">
    <property type="protein sequence ID" value="PTQ56895.1"/>
    <property type="molecule type" value="Genomic_DNA"/>
</dbReference>
<name>A0A2R6Y2M0_9BACL</name>
<gene>
    <name evidence="4" type="ORF">BSOLF_2571</name>
</gene>
<sequence length="320" mass="34547">MMEVKSVHADALRRFLIDTDTASDDAVALLMALRYPVIEIEAITVVAGNVPVEQGTQNALYTVELAGKRVPVHMGLAKPLLRPLESAEWVHGQDGMGDIGLPLSGKTPAPGHAVDVIIDTLKRHPGEVTVVTLGPLTNLAAALIREPGIAKLPKEVIMMAGTGQGPGNVTPLAEYNVWVDPEAAKIVFASGMPLKLVGWDVSRGYAVITPEEAQAIRAIDTPYARFVVDIQAALSRFCRTVTRLEGFNLPDPITVAIALEPEIATVSRRLFVDVELGGEWGRGQTVVDHLGVTGRDPNVEVVLQADRRRFLDLLRRSVQD</sequence>
<dbReference type="GO" id="GO:0016799">
    <property type="term" value="F:hydrolase activity, hydrolyzing N-glycosyl compounds"/>
    <property type="evidence" value="ECO:0007669"/>
    <property type="project" value="InterPro"/>
</dbReference>
<organism evidence="4 5">
    <name type="scientific">Candidatus Carbonibacillus altaicus</name>
    <dbReference type="NCBI Taxonomy" id="2163959"/>
    <lineage>
        <taxon>Bacteria</taxon>
        <taxon>Bacillati</taxon>
        <taxon>Bacillota</taxon>
        <taxon>Bacilli</taxon>
        <taxon>Bacillales</taxon>
        <taxon>Candidatus Carbonibacillus</taxon>
    </lineage>
</organism>
<feature type="domain" description="Inosine/uridine-preferring nucleoside hydrolase" evidence="3">
    <location>
        <begin position="16"/>
        <end position="312"/>
    </location>
</feature>
<evidence type="ECO:0000256" key="2">
    <source>
        <dbReference type="ARBA" id="ARBA00023295"/>
    </source>
</evidence>
<dbReference type="InterPro" id="IPR001910">
    <property type="entry name" value="Inosine/uridine_hydrolase_dom"/>
</dbReference>
<dbReference type="SUPFAM" id="SSF53590">
    <property type="entry name" value="Nucleoside hydrolase"/>
    <property type="match status" value="1"/>
</dbReference>
<dbReference type="PROSITE" id="PS01247">
    <property type="entry name" value="IUNH"/>
    <property type="match status" value="1"/>
</dbReference>
<dbReference type="Proteomes" id="UP000244338">
    <property type="component" value="Unassembled WGS sequence"/>
</dbReference>
<comment type="caution">
    <text evidence="4">The sequence shown here is derived from an EMBL/GenBank/DDBJ whole genome shotgun (WGS) entry which is preliminary data.</text>
</comment>
<dbReference type="InterPro" id="IPR015910">
    <property type="entry name" value="I/U_nuclsd_hydro_CS"/>
</dbReference>
<dbReference type="PANTHER" id="PTHR46190:SF1">
    <property type="entry name" value="SI:CH211-201H21.5"/>
    <property type="match status" value="1"/>
</dbReference>